<dbReference type="EMBL" id="RPOK01000006">
    <property type="protein sequence ID" value="RPJ65092.1"/>
    <property type="molecule type" value="Genomic_DNA"/>
</dbReference>
<evidence type="ECO:0000259" key="8">
    <source>
        <dbReference type="SMART" id="SM01266"/>
    </source>
</evidence>
<evidence type="ECO:0000313" key="10">
    <source>
        <dbReference type="Proteomes" id="UP000275281"/>
    </source>
</evidence>
<dbReference type="CDD" id="cd03357">
    <property type="entry name" value="LbH_MAT_GAT"/>
    <property type="match status" value="1"/>
</dbReference>
<evidence type="ECO:0000256" key="6">
    <source>
        <dbReference type="ARBA" id="ARBA00055587"/>
    </source>
</evidence>
<evidence type="ECO:0000256" key="2">
    <source>
        <dbReference type="ARBA" id="ARBA00022458"/>
    </source>
</evidence>
<dbReference type="RefSeq" id="WP_124029220.1">
    <property type="nucleotide sequence ID" value="NZ_JBHRSN010000013.1"/>
</dbReference>
<gene>
    <name evidence="9" type="ORF">DRW07_17415</name>
</gene>
<dbReference type="InterPro" id="IPR011004">
    <property type="entry name" value="Trimer_LpxA-like_sf"/>
</dbReference>
<sequence>MSEKQKMQEGLVYNPLDKELVALRMRARRIVDRINSTPMTKKGDRKSQFESLFGSTGRGFYIESPFHCDYGENITIGDRFFANFGCVILDAAPVTIGNNCKLGPQVGLYTATHPVEPEARIRGEEYALPIILGDNVWIGGNATINPGVRLGDNVVVGAGAVVTRSFDNNCVIAGNPARLIRKACSKDFDVSCQQSSHSVPRSEE</sequence>
<dbReference type="Proteomes" id="UP000275281">
    <property type="component" value="Unassembled WGS sequence"/>
</dbReference>
<dbReference type="PANTHER" id="PTHR43017:SF1">
    <property type="entry name" value="ACETYLTRANSFERASE YJL218W-RELATED"/>
    <property type="match status" value="1"/>
</dbReference>
<accession>A0A3N5XWM4</accession>
<evidence type="ECO:0000256" key="3">
    <source>
        <dbReference type="ARBA" id="ARBA00022679"/>
    </source>
</evidence>
<keyword evidence="10" id="KW-1185">Reference proteome</keyword>
<dbReference type="InterPro" id="IPR024688">
    <property type="entry name" value="Mac_dom"/>
</dbReference>
<comment type="function">
    <text evidence="6">Acetyltransferase implicated in the O-acetylation of Nod factors.</text>
</comment>
<dbReference type="InterPro" id="IPR001451">
    <property type="entry name" value="Hexapep"/>
</dbReference>
<evidence type="ECO:0000256" key="4">
    <source>
        <dbReference type="ARBA" id="ARBA00022737"/>
    </source>
</evidence>
<dbReference type="GO" id="GO:0008870">
    <property type="term" value="F:galactoside O-acetyltransferase activity"/>
    <property type="evidence" value="ECO:0007669"/>
    <property type="project" value="TreeGrafter"/>
</dbReference>
<dbReference type="InterPro" id="IPR039369">
    <property type="entry name" value="LacA-like"/>
</dbReference>
<evidence type="ECO:0000256" key="5">
    <source>
        <dbReference type="ARBA" id="ARBA00023315"/>
    </source>
</evidence>
<dbReference type="Gene3D" id="2.160.10.10">
    <property type="entry name" value="Hexapeptide repeat proteins"/>
    <property type="match status" value="1"/>
</dbReference>
<comment type="similarity">
    <text evidence="1 7">Belongs to the transferase hexapeptide repeat family.</text>
</comment>
<dbReference type="OrthoDB" id="9815592at2"/>
<comment type="caution">
    <text evidence="9">The sequence shown here is derived from an EMBL/GenBank/DDBJ whole genome shotgun (WGS) entry which is preliminary data.</text>
</comment>
<organism evidence="9 10">
    <name type="scientific">Alteromonas sediminis</name>
    <dbReference type="NCBI Taxonomy" id="2259342"/>
    <lineage>
        <taxon>Bacteria</taxon>
        <taxon>Pseudomonadati</taxon>
        <taxon>Pseudomonadota</taxon>
        <taxon>Gammaproteobacteria</taxon>
        <taxon>Alteromonadales</taxon>
        <taxon>Alteromonadaceae</taxon>
        <taxon>Alteromonas/Salinimonas group</taxon>
        <taxon>Alteromonas</taxon>
    </lineage>
</organism>
<dbReference type="SUPFAM" id="SSF51161">
    <property type="entry name" value="Trimeric LpxA-like enzymes"/>
    <property type="match status" value="1"/>
</dbReference>
<reference evidence="9 10" key="1">
    <citation type="submission" date="2018-11" db="EMBL/GenBank/DDBJ databases">
        <authorList>
            <person name="Ye M.-Q."/>
            <person name="Du Z.-J."/>
        </authorList>
    </citation>
    <scope>NUCLEOTIDE SEQUENCE [LARGE SCALE GENOMIC DNA]</scope>
    <source>
        <strain evidence="9 10">U0105</strain>
    </source>
</reference>
<evidence type="ECO:0000313" key="9">
    <source>
        <dbReference type="EMBL" id="RPJ65092.1"/>
    </source>
</evidence>
<evidence type="ECO:0000256" key="7">
    <source>
        <dbReference type="RuleBase" id="RU367021"/>
    </source>
</evidence>
<keyword evidence="5 7" id="KW-0012">Acyltransferase</keyword>
<protein>
    <recommendedName>
        <fullName evidence="7">Acetyltransferase</fullName>
        <ecNumber evidence="7">2.3.1.-</ecNumber>
    </recommendedName>
</protein>
<keyword evidence="2" id="KW-0536">Nodulation</keyword>
<dbReference type="PANTHER" id="PTHR43017">
    <property type="entry name" value="GALACTOSIDE O-ACETYLTRANSFERASE"/>
    <property type="match status" value="1"/>
</dbReference>
<dbReference type="Pfam" id="PF14602">
    <property type="entry name" value="Hexapep_2"/>
    <property type="match status" value="1"/>
</dbReference>
<dbReference type="AlphaFoldDB" id="A0A3N5XWM4"/>
<keyword evidence="3 7" id="KW-0808">Transferase</keyword>
<dbReference type="FunFam" id="2.160.10.10:FF:000025">
    <property type="entry name" value="Hexapeptide-repeat containing-acetyltransferase"/>
    <property type="match status" value="1"/>
</dbReference>
<feature type="domain" description="Maltose/galactoside acetyltransferase" evidence="8">
    <location>
        <begin position="4"/>
        <end position="58"/>
    </location>
</feature>
<dbReference type="SMART" id="SM01266">
    <property type="entry name" value="Mac"/>
    <property type="match status" value="1"/>
</dbReference>
<dbReference type="Pfam" id="PF12464">
    <property type="entry name" value="Mac"/>
    <property type="match status" value="1"/>
</dbReference>
<name>A0A3N5XWM4_9ALTE</name>
<dbReference type="EC" id="2.3.1.-" evidence="7"/>
<proteinExistence type="inferred from homology"/>
<keyword evidence="4" id="KW-0677">Repeat</keyword>
<evidence type="ECO:0000256" key="1">
    <source>
        <dbReference type="ARBA" id="ARBA00007274"/>
    </source>
</evidence>